<dbReference type="InterPro" id="IPR006390">
    <property type="entry name" value="DHP_synth_dom"/>
</dbReference>
<evidence type="ECO:0000313" key="11">
    <source>
        <dbReference type="Proteomes" id="UP000000674"/>
    </source>
</evidence>
<comment type="catalytic activity">
    <reaction evidence="1">
        <text>(7,8-dihydropterin-6-yl)methyl diphosphate + 4-aminobenzoate = 7,8-dihydropteroate + diphosphate</text>
        <dbReference type="Rhea" id="RHEA:19949"/>
        <dbReference type="ChEBI" id="CHEBI:17836"/>
        <dbReference type="ChEBI" id="CHEBI:17839"/>
        <dbReference type="ChEBI" id="CHEBI:33019"/>
        <dbReference type="ChEBI" id="CHEBI:72950"/>
        <dbReference type="EC" id="2.5.1.15"/>
    </reaction>
</comment>
<keyword evidence="6" id="KW-0479">Metal-binding</keyword>
<proteinExistence type="predicted"/>
<dbReference type="GO" id="GO:0004156">
    <property type="term" value="F:dihydropteroate synthase activity"/>
    <property type="evidence" value="ECO:0007669"/>
    <property type="project" value="UniProtKB-EC"/>
</dbReference>
<evidence type="ECO:0000256" key="7">
    <source>
        <dbReference type="ARBA" id="ARBA00022842"/>
    </source>
</evidence>
<keyword evidence="8" id="KW-0289">Folate biosynthesis</keyword>
<dbReference type="InterPro" id="IPR045031">
    <property type="entry name" value="DHP_synth-like"/>
</dbReference>
<accession>A0B968</accession>
<evidence type="ECO:0000256" key="5">
    <source>
        <dbReference type="ARBA" id="ARBA00022679"/>
    </source>
</evidence>
<evidence type="ECO:0000256" key="1">
    <source>
        <dbReference type="ARBA" id="ARBA00000012"/>
    </source>
</evidence>
<evidence type="ECO:0000256" key="6">
    <source>
        <dbReference type="ARBA" id="ARBA00022723"/>
    </source>
</evidence>
<comment type="pathway">
    <text evidence="3">Cofactor biosynthesis; tetrahydrofolate biosynthesis; 7,8-dihydrofolate from 2-amino-4-hydroxy-6-hydroxymethyl-7,8-dihydropteridine diphosphate and 4-aminobenzoate: step 1/2.</text>
</comment>
<evidence type="ECO:0000256" key="2">
    <source>
        <dbReference type="ARBA" id="ARBA00001946"/>
    </source>
</evidence>
<keyword evidence="11" id="KW-1185">Reference proteome</keyword>
<dbReference type="RefSeq" id="WP_011696634.1">
    <property type="nucleotide sequence ID" value="NC_008553.1"/>
</dbReference>
<dbReference type="InterPro" id="IPR011005">
    <property type="entry name" value="Dihydropteroate_synth-like_sf"/>
</dbReference>
<evidence type="ECO:0000313" key="10">
    <source>
        <dbReference type="EMBL" id="ABK15242.1"/>
    </source>
</evidence>
<dbReference type="Pfam" id="PF00809">
    <property type="entry name" value="Pterin_bind"/>
    <property type="match status" value="1"/>
</dbReference>
<dbReference type="EC" id="2.5.1.15" evidence="4"/>
<dbReference type="GeneID" id="4461923"/>
<dbReference type="GO" id="GO:0046654">
    <property type="term" value="P:tetrahydrofolate biosynthetic process"/>
    <property type="evidence" value="ECO:0007669"/>
    <property type="project" value="TreeGrafter"/>
</dbReference>
<dbReference type="HOGENOM" id="CLU_008023_3_0_2"/>
<dbReference type="Gene3D" id="3.20.20.20">
    <property type="entry name" value="Dihydropteroate synthase-like"/>
    <property type="match status" value="1"/>
</dbReference>
<dbReference type="AlphaFoldDB" id="A0B968"/>
<keyword evidence="5 10" id="KW-0808">Transferase</keyword>
<keyword evidence="7" id="KW-0460">Magnesium</keyword>
<dbReference type="PROSITE" id="PS00793">
    <property type="entry name" value="DHPS_2"/>
    <property type="match status" value="1"/>
</dbReference>
<evidence type="ECO:0000256" key="8">
    <source>
        <dbReference type="ARBA" id="ARBA00022909"/>
    </source>
</evidence>
<dbReference type="OrthoDB" id="371861at2157"/>
<gene>
    <name evidence="10" type="ordered locus">Mthe_1468</name>
</gene>
<name>A0B968_METTP</name>
<dbReference type="PANTHER" id="PTHR20941:SF1">
    <property type="entry name" value="FOLIC ACID SYNTHESIS PROTEIN FOL1"/>
    <property type="match status" value="1"/>
</dbReference>
<dbReference type="PROSITE" id="PS50972">
    <property type="entry name" value="PTERIN_BINDING"/>
    <property type="match status" value="1"/>
</dbReference>
<protein>
    <recommendedName>
        <fullName evidence="4">dihydropteroate synthase</fullName>
        <ecNumber evidence="4">2.5.1.15</ecNumber>
    </recommendedName>
</protein>
<dbReference type="EMBL" id="CP000477">
    <property type="protein sequence ID" value="ABK15242.1"/>
    <property type="molecule type" value="Genomic_DNA"/>
</dbReference>
<reference evidence="10 11" key="1">
    <citation type="submission" date="2006-10" db="EMBL/GenBank/DDBJ databases">
        <title>Complete sequence of Methanosaeta thermophila PT.</title>
        <authorList>
            <consortium name="US DOE Joint Genome Institute"/>
            <person name="Copeland A."/>
            <person name="Lucas S."/>
            <person name="Lapidus A."/>
            <person name="Barry K."/>
            <person name="Detter J.C."/>
            <person name="Glavina del Rio T."/>
            <person name="Hammon N."/>
            <person name="Israni S."/>
            <person name="Pitluck S."/>
            <person name="Chain P."/>
            <person name="Malfatti S."/>
            <person name="Shin M."/>
            <person name="Vergez L."/>
            <person name="Schmutz J."/>
            <person name="Larimer F."/>
            <person name="Land M."/>
            <person name="Hauser L."/>
            <person name="Kyrpides N."/>
            <person name="Kim E."/>
            <person name="Smith K.S."/>
            <person name="Ingram-Smith C."/>
            <person name="Richardson P."/>
        </authorList>
    </citation>
    <scope>NUCLEOTIDE SEQUENCE [LARGE SCALE GENOMIC DNA]</scope>
    <source>
        <strain evidence="11">DSM 6194 / JCM 14653 / NBRC 101360 / PT</strain>
    </source>
</reference>
<dbReference type="GO" id="GO:0046872">
    <property type="term" value="F:metal ion binding"/>
    <property type="evidence" value="ECO:0007669"/>
    <property type="project" value="UniProtKB-KW"/>
</dbReference>
<dbReference type="InterPro" id="IPR000489">
    <property type="entry name" value="Pterin-binding_dom"/>
</dbReference>
<dbReference type="STRING" id="349307.Mthe_1468"/>
<sequence length="418" mass="44711">MTIEGELGRLRVGDAYSVRLMGVINLSAESFYKGSVSTPERAASFAIKMADEGAEVIDVGAVSTAPGSPFISEDVERERLFPALENILDSVDAEVSVDTQRASIADLALSMGAACINDVSCLKDPSMAEVVADHGASLLLMASRDKPGDILELKDIIPRLAAAVSTAVESGVDPRRILIDPGIGRWIPEKTYEYDLAILDRMRSLRSLRKPIVAAVSRKSFIGAVLGLKDPADRLTGSIAATAIAVYNGAHVVRTHDVAACRDAVRIAQAARGMQMPSGRVELLQLTGSAEELRCILDWVEVDPGAYDILWRKGSFIVVAVEDITPMEALVIKQEMLAAGGDAAVPRGALRCDPSADRAVIFGTLAQIERLVRKLRLQPFGLPAIASEIESVLSTDASRYKVTEDVTASSRQQSKGRG</sequence>
<dbReference type="KEGG" id="mtp:Mthe_1468"/>
<feature type="domain" description="Pterin-binding" evidence="9">
    <location>
        <begin position="18"/>
        <end position="266"/>
    </location>
</feature>
<organism evidence="10 11">
    <name type="scientific">Methanothrix thermoacetophila (strain DSM 6194 / JCM 14653 / NBRC 101360 / PT)</name>
    <name type="common">Methanosaeta thermophila</name>
    <dbReference type="NCBI Taxonomy" id="349307"/>
    <lineage>
        <taxon>Archaea</taxon>
        <taxon>Methanobacteriati</taxon>
        <taxon>Methanobacteriota</taxon>
        <taxon>Stenosarchaea group</taxon>
        <taxon>Methanomicrobia</taxon>
        <taxon>Methanotrichales</taxon>
        <taxon>Methanotrichaceae</taxon>
        <taxon>Methanothrix</taxon>
    </lineage>
</organism>
<dbReference type="PANTHER" id="PTHR20941">
    <property type="entry name" value="FOLATE SYNTHESIS PROTEINS"/>
    <property type="match status" value="1"/>
</dbReference>
<evidence type="ECO:0000256" key="3">
    <source>
        <dbReference type="ARBA" id="ARBA00004763"/>
    </source>
</evidence>
<dbReference type="Proteomes" id="UP000000674">
    <property type="component" value="Chromosome"/>
</dbReference>
<dbReference type="NCBIfam" id="TIGR01496">
    <property type="entry name" value="DHPS"/>
    <property type="match status" value="1"/>
</dbReference>
<dbReference type="SUPFAM" id="SSF51717">
    <property type="entry name" value="Dihydropteroate synthetase-like"/>
    <property type="match status" value="1"/>
</dbReference>
<evidence type="ECO:0000259" key="9">
    <source>
        <dbReference type="PROSITE" id="PS50972"/>
    </source>
</evidence>
<dbReference type="GO" id="GO:0046656">
    <property type="term" value="P:folic acid biosynthetic process"/>
    <property type="evidence" value="ECO:0007669"/>
    <property type="project" value="UniProtKB-KW"/>
</dbReference>
<comment type="cofactor">
    <cofactor evidence="2">
        <name>Mg(2+)</name>
        <dbReference type="ChEBI" id="CHEBI:18420"/>
    </cofactor>
</comment>
<evidence type="ECO:0000256" key="4">
    <source>
        <dbReference type="ARBA" id="ARBA00012458"/>
    </source>
</evidence>